<evidence type="ECO:0000313" key="1">
    <source>
        <dbReference type="EMBL" id="MQN82378.1"/>
    </source>
</evidence>
<dbReference type="PANTHER" id="PTHR36455:SF1">
    <property type="entry name" value="BLR8292 PROTEIN"/>
    <property type="match status" value="1"/>
</dbReference>
<reference evidence="5 6" key="2">
    <citation type="submission" date="2019-09" db="EMBL/GenBank/DDBJ databases">
        <title>Distinct polysaccharide growth profiles of human intestinal Prevotella copri isolates.</title>
        <authorList>
            <person name="Fehlner-Peach H."/>
            <person name="Magnabosco C."/>
            <person name="Raghavan V."/>
            <person name="Scher J.U."/>
            <person name="Tett A."/>
            <person name="Cox L.M."/>
            <person name="Gottsegen C."/>
            <person name="Watters A."/>
            <person name="Wiltshire- Gordon J.D."/>
            <person name="Segata N."/>
            <person name="Bonneau R."/>
            <person name="Littman D.R."/>
        </authorList>
    </citation>
    <scope>NUCLEOTIDE SEQUENCE [LARGE SCALE GENOMIC DNA]</scope>
    <source>
        <strain evidence="6">iA622</strain>
        <strain evidence="1">IA622</strain>
        <strain evidence="2">IA624</strain>
        <strain evidence="5">iA624</strain>
    </source>
</reference>
<sequence>MINFDSRTKFFMKSTPTDMRKGYEGLASIVRDVMGHNPRNYNEAFVFYSKDYRKVKILHYDINGWVLCSKWFTDGKFLKPEFEECKITHELSRETLILIMSTSVQTKIRI</sequence>
<dbReference type="Proteomes" id="UP000480425">
    <property type="component" value="Unassembled WGS sequence"/>
</dbReference>
<dbReference type="EMBL" id="VZCB01000107">
    <property type="protein sequence ID" value="MQN82378.1"/>
    <property type="molecule type" value="Genomic_DNA"/>
</dbReference>
<dbReference type="Proteomes" id="UP000283672">
    <property type="component" value="Unassembled WGS sequence"/>
</dbReference>
<gene>
    <name evidence="1" type="primary">tnpB</name>
    <name evidence="3" type="ORF">DW026_14985</name>
    <name evidence="2" type="ORF">F7D57_00100</name>
    <name evidence="1" type="ORF">F7D73_15840</name>
</gene>
<comment type="caution">
    <text evidence="1">The sequence shown here is derived from an EMBL/GenBank/DDBJ whole genome shotgun (WGS) entry which is preliminary data.</text>
</comment>
<name>A0A415K8T2_9BACT</name>
<evidence type="ECO:0000313" key="5">
    <source>
        <dbReference type="Proteomes" id="UP000405805"/>
    </source>
</evidence>
<evidence type="ECO:0000313" key="3">
    <source>
        <dbReference type="EMBL" id="RHL32662.1"/>
    </source>
</evidence>
<dbReference type="PANTHER" id="PTHR36455">
    <property type="match status" value="1"/>
</dbReference>
<dbReference type="EMBL" id="VZBP01000003">
    <property type="protein sequence ID" value="MQO08143.1"/>
    <property type="molecule type" value="Genomic_DNA"/>
</dbReference>
<accession>A0A415K8T2</accession>
<dbReference type="InterPro" id="IPR008878">
    <property type="entry name" value="Transposase_IS66_Orf2"/>
</dbReference>
<dbReference type="OrthoDB" id="4956084at2"/>
<dbReference type="Pfam" id="PF05717">
    <property type="entry name" value="TnpB_IS66"/>
    <property type="match status" value="1"/>
</dbReference>
<protein>
    <submittedName>
        <fullName evidence="1">IS66 family insertion sequence element accessory protein TnpB</fullName>
    </submittedName>
</protein>
<evidence type="ECO:0000313" key="4">
    <source>
        <dbReference type="Proteomes" id="UP000283672"/>
    </source>
</evidence>
<evidence type="ECO:0000313" key="2">
    <source>
        <dbReference type="EMBL" id="MQO08143.1"/>
    </source>
</evidence>
<dbReference type="EMBL" id="QROP01000083">
    <property type="protein sequence ID" value="RHL32662.1"/>
    <property type="molecule type" value="Genomic_DNA"/>
</dbReference>
<dbReference type="Proteomes" id="UP000405805">
    <property type="component" value="Unassembled WGS sequence"/>
</dbReference>
<evidence type="ECO:0000313" key="6">
    <source>
        <dbReference type="Proteomes" id="UP000480425"/>
    </source>
</evidence>
<organism evidence="1 6">
    <name type="scientific">Segatella copri</name>
    <dbReference type="NCBI Taxonomy" id="165179"/>
    <lineage>
        <taxon>Bacteria</taxon>
        <taxon>Pseudomonadati</taxon>
        <taxon>Bacteroidota</taxon>
        <taxon>Bacteroidia</taxon>
        <taxon>Bacteroidales</taxon>
        <taxon>Prevotellaceae</taxon>
        <taxon>Segatella</taxon>
    </lineage>
</organism>
<proteinExistence type="predicted"/>
<dbReference type="AlphaFoldDB" id="A0A415K8T2"/>
<dbReference type="NCBIfam" id="NF033819">
    <property type="entry name" value="IS66_TnpB"/>
    <property type="match status" value="1"/>
</dbReference>
<reference evidence="3 4" key="1">
    <citation type="submission" date="2018-08" db="EMBL/GenBank/DDBJ databases">
        <title>A genome reference for cultivated species of the human gut microbiota.</title>
        <authorList>
            <person name="Zou Y."/>
            <person name="Xue W."/>
            <person name="Luo G."/>
        </authorList>
    </citation>
    <scope>NUCLEOTIDE SEQUENCE [LARGE SCALE GENOMIC DNA]</scope>
    <source>
        <strain evidence="3 4">AF38-11</strain>
    </source>
</reference>
<dbReference type="RefSeq" id="WP_118417187.1">
    <property type="nucleotide sequence ID" value="NZ_CP152352.1"/>
</dbReference>